<dbReference type="GeneID" id="41588522"/>
<dbReference type="EMBL" id="LT671858">
    <property type="protein sequence ID" value="SIM69192.1"/>
    <property type="molecule type" value="Genomic_DNA"/>
</dbReference>
<dbReference type="AlphaFoldDB" id="A0A1N5V7L8"/>
<sequence length="366" mass="42020">MVTITKNGTAYLPLHYGKPPELLYRKIVRLTGQICELISETYGTKELIWRMADPVWFHSLSLVTGFDWNSSGTTTTTLHALKEYSNSKDLDFFVAGGKGVHMKEKSGDISTRSELFATEKIPERIRKETDLAAKIDENLLQDTYDLYIHSVVLDYKGNYSVIQQGLNYEEKMARRYHWSSKHIMEKMEESRMGIRTDLLSDNCLDLSSPLSRKSRDSMLKAIKEKPKVSNENQRTLDYYSDEKVLNLAIKVPWKNLEKIYEFEPSNFDDLLFIPGAGKSTIRALCYIAEVITGEKPSYEDPVRYSYALGGKDGIPKPVNYDDYDRSIEFFGNLLRQGGMQAMEREKILKRLSRERVNSGSSYTVKS</sequence>
<dbReference type="PANTHER" id="PTHR38597">
    <property type="entry name" value="BLL3834 PROTEIN"/>
    <property type="match status" value="1"/>
</dbReference>
<dbReference type="PANTHER" id="PTHR38597:SF1">
    <property type="entry name" value="BLL3834 PROTEIN"/>
    <property type="match status" value="1"/>
</dbReference>
<evidence type="ECO:0008006" key="3">
    <source>
        <dbReference type="Google" id="ProtNLM"/>
    </source>
</evidence>
<evidence type="ECO:0000313" key="1">
    <source>
        <dbReference type="EMBL" id="SIM69192.1"/>
    </source>
</evidence>
<dbReference type="InterPro" id="IPR008482">
    <property type="entry name" value="DUF763"/>
</dbReference>
<organism evidence="1 2">
    <name type="scientific">Cuniculiplasma divulgatum</name>
    <dbReference type="NCBI Taxonomy" id="1673428"/>
    <lineage>
        <taxon>Archaea</taxon>
        <taxon>Methanobacteriati</taxon>
        <taxon>Thermoplasmatota</taxon>
        <taxon>Thermoplasmata</taxon>
        <taxon>Thermoplasmatales</taxon>
        <taxon>Cuniculiplasmataceae</taxon>
        <taxon>Cuniculiplasma</taxon>
    </lineage>
</organism>
<dbReference type="Pfam" id="PF05559">
    <property type="entry name" value="DUF763"/>
    <property type="match status" value="1"/>
</dbReference>
<dbReference type="Proteomes" id="UP000195607">
    <property type="component" value="Chromosome I"/>
</dbReference>
<proteinExistence type="predicted"/>
<evidence type="ECO:0000313" key="2">
    <source>
        <dbReference type="Proteomes" id="UP000195607"/>
    </source>
</evidence>
<gene>
    <name evidence="1" type="ORF">CSP5_1274</name>
</gene>
<dbReference type="RefSeq" id="WP_148689902.1">
    <property type="nucleotide sequence ID" value="NZ_LT671858.1"/>
</dbReference>
<protein>
    <recommendedName>
        <fullName evidence="3">DUF763 domain-containing protein</fullName>
    </recommendedName>
</protein>
<reference evidence="1 2" key="1">
    <citation type="submission" date="2016-04" db="EMBL/GenBank/DDBJ databases">
        <authorList>
            <person name="Evans L.H."/>
            <person name="Alamgir A."/>
            <person name="Owens N."/>
            <person name="Weber N.D."/>
            <person name="Virtaneva K."/>
            <person name="Barbian K."/>
            <person name="Babar A."/>
            <person name="Rosenke K."/>
        </authorList>
    </citation>
    <scope>NUCLEOTIDE SEQUENCE [LARGE SCALE GENOMIC DNA]</scope>
    <source>
        <strain evidence="2">S5(T) (JCM 30642 \VKM B-2941)</strain>
    </source>
</reference>
<name>A0A1N5V7L8_9ARCH</name>
<accession>A0A1N5V7L8</accession>